<dbReference type="GO" id="GO:0016887">
    <property type="term" value="F:ATP hydrolysis activity"/>
    <property type="evidence" value="ECO:0007669"/>
    <property type="project" value="InterPro"/>
</dbReference>
<dbReference type="PANTHER" id="PTHR23077">
    <property type="entry name" value="AAA-FAMILY ATPASE"/>
    <property type="match status" value="1"/>
</dbReference>
<evidence type="ECO:0000256" key="2">
    <source>
        <dbReference type="ARBA" id="ARBA00022840"/>
    </source>
</evidence>
<dbReference type="Gene3D" id="1.10.8.60">
    <property type="match status" value="1"/>
</dbReference>
<dbReference type="InterPro" id="IPR012340">
    <property type="entry name" value="NA-bd_OB-fold"/>
</dbReference>
<dbReference type="FunFam" id="3.40.50.300:FF:001025">
    <property type="entry name" value="ATPase family, AAA domain-containing 2B"/>
    <property type="match status" value="1"/>
</dbReference>
<sequence>MEEGPRLVLGRLREQVLSADLQAQATTNELKKLTEVVKKVTSPANRIGTLLSLPTETTAHIVVGGAEYYANIDPRLEESELEVGMQILVNEAFTVLKTLDYDKSGALMKISDLLSDGRIRVAQETGANSTLLIRAAMLKDEKLKVGDEVRTDASHRVAVERVEASQKKNYFLEESPTTTWDDIGGQKEAIKSIRDTLEQPLLYPELYQRFQYSQPKGFLLYGPPGCGKTLIGKATAAGIVKQLQKEKKEKVEEYFLHIKGPEILNMWLGESERMVRDIFAQAREKANSGYLPVVFIDEAESILGTRRSSRAQNILSTLVPMFCAEMDGVASLKEMVIILASNRPDLIDPAILRPGRIDRKIKVGRPDKTSTRDIFAIYLSEKLPIAQDLVDEAQGNLEKARQILIECCTEALFQDNAENKMIEVRLRSNRREILYRKDLVNGAIIASIVERAKETAIKRAIAGEAEGLRKNDLLDALSAEYKEGEILPPTGILEDWLTLIDHDPKNVVGISLLNEEKRLNGIQKSII</sequence>
<dbReference type="Gene3D" id="2.40.50.140">
    <property type="entry name" value="Nucleic acid-binding proteins"/>
    <property type="match status" value="1"/>
</dbReference>
<evidence type="ECO:0000256" key="3">
    <source>
        <dbReference type="ARBA" id="ARBA00023054"/>
    </source>
</evidence>
<dbReference type="InterPro" id="IPR003960">
    <property type="entry name" value="ATPase_AAA_CS"/>
</dbReference>
<evidence type="ECO:0000313" key="5">
    <source>
        <dbReference type="EMBL" id="VAX30152.1"/>
    </source>
</evidence>
<dbReference type="PANTHER" id="PTHR23077:SF144">
    <property type="entry name" value="PROTEASOME-ASSOCIATED ATPASE"/>
    <property type="match status" value="1"/>
</dbReference>
<dbReference type="AlphaFoldDB" id="A0A3B1CPB2"/>
<dbReference type="Pfam" id="PF00004">
    <property type="entry name" value="AAA"/>
    <property type="match status" value="1"/>
</dbReference>
<dbReference type="Pfam" id="PF16450">
    <property type="entry name" value="Prot_ATP_ID_OB_C"/>
    <property type="match status" value="1"/>
</dbReference>
<dbReference type="GO" id="GO:0000502">
    <property type="term" value="C:proteasome complex"/>
    <property type="evidence" value="ECO:0007669"/>
    <property type="project" value="UniProtKB-KW"/>
</dbReference>
<dbReference type="GO" id="GO:0005524">
    <property type="term" value="F:ATP binding"/>
    <property type="evidence" value="ECO:0007669"/>
    <property type="project" value="UniProtKB-KW"/>
</dbReference>
<evidence type="ECO:0000256" key="1">
    <source>
        <dbReference type="ARBA" id="ARBA00022741"/>
    </source>
</evidence>
<dbReference type="InterPro" id="IPR050168">
    <property type="entry name" value="AAA_ATPase_domain"/>
</dbReference>
<keyword evidence="5" id="KW-0647">Proteasome</keyword>
<keyword evidence="2" id="KW-0067">ATP-binding</keyword>
<keyword evidence="3" id="KW-0175">Coiled coil</keyword>
<dbReference type="Gene3D" id="3.40.50.300">
    <property type="entry name" value="P-loop containing nucleotide triphosphate hydrolases"/>
    <property type="match status" value="1"/>
</dbReference>
<dbReference type="InterPro" id="IPR032501">
    <property type="entry name" value="Prot_ATP_ID_OB_2nd"/>
</dbReference>
<accession>A0A3B1CPB2</accession>
<dbReference type="InterPro" id="IPR003959">
    <property type="entry name" value="ATPase_AAA_core"/>
</dbReference>
<dbReference type="InterPro" id="IPR041626">
    <property type="entry name" value="Prot_ATP_ID_OB_N"/>
</dbReference>
<keyword evidence="1" id="KW-0547">Nucleotide-binding</keyword>
<reference evidence="5" key="1">
    <citation type="submission" date="2018-06" db="EMBL/GenBank/DDBJ databases">
        <authorList>
            <person name="Zhirakovskaya E."/>
        </authorList>
    </citation>
    <scope>NUCLEOTIDE SEQUENCE</scope>
</reference>
<organism evidence="5">
    <name type="scientific">hydrothermal vent metagenome</name>
    <dbReference type="NCBI Taxonomy" id="652676"/>
    <lineage>
        <taxon>unclassified sequences</taxon>
        <taxon>metagenomes</taxon>
        <taxon>ecological metagenomes</taxon>
    </lineage>
</organism>
<dbReference type="SUPFAM" id="SSF52540">
    <property type="entry name" value="P-loop containing nucleoside triphosphate hydrolases"/>
    <property type="match status" value="1"/>
</dbReference>
<dbReference type="InterPro" id="IPR027417">
    <property type="entry name" value="P-loop_NTPase"/>
</dbReference>
<gene>
    <name evidence="5" type="ORF">MNBD_NITROSPIRAE01-1297</name>
</gene>
<dbReference type="InterPro" id="IPR003593">
    <property type="entry name" value="AAA+_ATPase"/>
</dbReference>
<proteinExistence type="predicted"/>
<dbReference type="SMART" id="SM00382">
    <property type="entry name" value="AAA"/>
    <property type="match status" value="1"/>
</dbReference>
<protein>
    <submittedName>
        <fullName evidence="5">Bacterial proteasome-activating AAA-ATPase (PAN)</fullName>
    </submittedName>
</protein>
<dbReference type="EMBL" id="UOGF01000059">
    <property type="protein sequence ID" value="VAX30152.1"/>
    <property type="molecule type" value="Genomic_DNA"/>
</dbReference>
<feature type="domain" description="AAA+ ATPase" evidence="4">
    <location>
        <begin position="214"/>
        <end position="367"/>
    </location>
</feature>
<dbReference type="Pfam" id="PF17758">
    <property type="entry name" value="Prot_ATP_ID_OB_N"/>
    <property type="match status" value="1"/>
</dbReference>
<dbReference type="PROSITE" id="PS00674">
    <property type="entry name" value="AAA"/>
    <property type="match status" value="1"/>
</dbReference>
<name>A0A3B1CPB2_9ZZZZ</name>
<evidence type="ECO:0000259" key="4">
    <source>
        <dbReference type="SMART" id="SM00382"/>
    </source>
</evidence>